<evidence type="ECO:0000256" key="1">
    <source>
        <dbReference type="ARBA" id="ARBA00022737"/>
    </source>
</evidence>
<dbReference type="SMART" id="SM00382">
    <property type="entry name" value="AAA"/>
    <property type="match status" value="1"/>
</dbReference>
<dbReference type="InterPro" id="IPR017871">
    <property type="entry name" value="ABC_transporter-like_CS"/>
</dbReference>
<protein>
    <submittedName>
        <fullName evidence="5">ATP-binding cassette domain-containing protein</fullName>
    </submittedName>
</protein>
<evidence type="ECO:0000256" key="2">
    <source>
        <dbReference type="ARBA" id="ARBA00022741"/>
    </source>
</evidence>
<organism evidence="5 6">
    <name type="scientific">Bombilactobacillus thymidiniphilus</name>
    <dbReference type="NCBI Taxonomy" id="2923363"/>
    <lineage>
        <taxon>Bacteria</taxon>
        <taxon>Bacillati</taxon>
        <taxon>Bacillota</taxon>
        <taxon>Bacilli</taxon>
        <taxon>Lactobacillales</taxon>
        <taxon>Lactobacillaceae</taxon>
        <taxon>Bombilactobacillus</taxon>
    </lineage>
</organism>
<evidence type="ECO:0000313" key="5">
    <source>
        <dbReference type="EMBL" id="UQS83667.1"/>
    </source>
</evidence>
<keyword evidence="1" id="KW-0677">Repeat</keyword>
<evidence type="ECO:0000259" key="4">
    <source>
        <dbReference type="PROSITE" id="PS50893"/>
    </source>
</evidence>
<dbReference type="InterPro" id="IPR050611">
    <property type="entry name" value="ABCF"/>
</dbReference>
<dbReference type="InterPro" id="IPR003593">
    <property type="entry name" value="AAA+_ATPase"/>
</dbReference>
<dbReference type="SUPFAM" id="SSF52540">
    <property type="entry name" value="P-loop containing nucleoside triphosphate hydrolases"/>
    <property type="match status" value="1"/>
</dbReference>
<evidence type="ECO:0000313" key="6">
    <source>
        <dbReference type="Proteomes" id="UP000831947"/>
    </source>
</evidence>
<dbReference type="PROSITE" id="PS50893">
    <property type="entry name" value="ABC_TRANSPORTER_2"/>
    <property type="match status" value="1"/>
</dbReference>
<proteinExistence type="predicted"/>
<dbReference type="InterPro" id="IPR003439">
    <property type="entry name" value="ABC_transporter-like_ATP-bd"/>
</dbReference>
<dbReference type="PANTHER" id="PTHR19211:SF100">
    <property type="entry name" value="RIBOSOME PROTECTION PROTEIN VMLR"/>
    <property type="match status" value="1"/>
</dbReference>
<dbReference type="Pfam" id="PF00005">
    <property type="entry name" value="ABC_tran"/>
    <property type="match status" value="1"/>
</dbReference>
<dbReference type="CDD" id="cd03221">
    <property type="entry name" value="ABCF_EF-3"/>
    <property type="match status" value="1"/>
</dbReference>
<dbReference type="EMBL" id="CP093365">
    <property type="protein sequence ID" value="UQS83667.1"/>
    <property type="molecule type" value="Genomic_DNA"/>
</dbReference>
<name>A0ABY4PEF7_9LACO</name>
<keyword evidence="2" id="KW-0547">Nucleotide-binding</keyword>
<feature type="domain" description="ABC transporter" evidence="4">
    <location>
        <begin position="29"/>
        <end position="218"/>
    </location>
</feature>
<dbReference type="GO" id="GO:0005524">
    <property type="term" value="F:ATP binding"/>
    <property type="evidence" value="ECO:0007669"/>
    <property type="project" value="UniProtKB-KW"/>
</dbReference>
<reference evidence="5 6" key="1">
    <citation type="journal article" date="2022" name="Int. J. Syst. Evol. Microbiol.">
        <title>Apilactobacillus apisilvae sp. nov., Nicolia spurrieriana gen. nov. sp. nov., Bombilactobacillus folatiphilus sp. nov. and Bombilactobacillus thymidiniphilus sp. nov., four new lactic acid bacterial isolates from stingless bees Tetragonula carbonaria and Austroplebeia australis.</title>
        <authorList>
            <person name="Oliphant S.A."/>
            <person name="Watson-Haigh N.S."/>
            <person name="Sumby K.M."/>
            <person name="Gardner J."/>
            <person name="Groom S."/>
            <person name="Jiranek V."/>
        </authorList>
    </citation>
    <scope>NUCLEOTIDE SEQUENCE [LARGE SCALE GENOMIC DNA]</scope>
    <source>
        <strain evidence="5 6">SG4_A1</strain>
    </source>
</reference>
<dbReference type="PROSITE" id="PS00211">
    <property type="entry name" value="ABC_TRANSPORTER_1"/>
    <property type="match status" value="1"/>
</dbReference>
<sequence>MPQIERNKTTAAVHFVDPTHSTSKHALVLKVAGLDVYMNHRLLIKQAQFKLYYGDNIWLSGANGSGKTTLVQTIINNKSEFVPDYVQIGYFNQQLTTLDRKQTVLENVTNASTQVDNVIYAVLAGLALNNKLQLRAEQLSGGQLVRLQLAKLLLQTPQLLILDEPTNYLDLETKAALADFLHEYPGAILLISHDQTWAADVTEQQLIIHKQATTFGDD</sequence>
<keyword evidence="3 5" id="KW-0067">ATP-binding</keyword>
<dbReference type="PANTHER" id="PTHR19211">
    <property type="entry name" value="ATP-BINDING TRANSPORT PROTEIN-RELATED"/>
    <property type="match status" value="1"/>
</dbReference>
<gene>
    <name evidence="5" type="ORF">MOO47_00245</name>
</gene>
<dbReference type="InterPro" id="IPR027417">
    <property type="entry name" value="P-loop_NTPase"/>
</dbReference>
<dbReference type="Gene3D" id="3.40.50.300">
    <property type="entry name" value="P-loop containing nucleotide triphosphate hydrolases"/>
    <property type="match status" value="1"/>
</dbReference>
<accession>A0ABY4PEF7</accession>
<dbReference type="RefSeq" id="WP_249512852.1">
    <property type="nucleotide sequence ID" value="NZ_CP093365.1"/>
</dbReference>
<dbReference type="Proteomes" id="UP000831947">
    <property type="component" value="Chromosome"/>
</dbReference>
<keyword evidence="6" id="KW-1185">Reference proteome</keyword>
<evidence type="ECO:0000256" key="3">
    <source>
        <dbReference type="ARBA" id="ARBA00022840"/>
    </source>
</evidence>